<evidence type="ECO:0000256" key="1">
    <source>
        <dbReference type="SAM" id="MobiDB-lite"/>
    </source>
</evidence>
<comment type="caution">
    <text evidence="3">The sequence shown here is derived from an EMBL/GenBank/DDBJ whole genome shotgun (WGS) entry which is preliminary data.</text>
</comment>
<dbReference type="InterPro" id="IPR018392">
    <property type="entry name" value="LysM"/>
</dbReference>
<proteinExistence type="predicted"/>
<evidence type="ECO:0000313" key="4">
    <source>
        <dbReference type="Proteomes" id="UP000318582"/>
    </source>
</evidence>
<gene>
    <name evidence="3" type="ORF">PhCBS80983_g05883</name>
</gene>
<dbReference type="InterPro" id="IPR036779">
    <property type="entry name" value="LysM_dom_sf"/>
</dbReference>
<evidence type="ECO:0000259" key="2">
    <source>
        <dbReference type="Pfam" id="PF01476"/>
    </source>
</evidence>
<feature type="region of interest" description="Disordered" evidence="1">
    <location>
        <begin position="1"/>
        <end position="67"/>
    </location>
</feature>
<name>A0A507DS50_9FUNG</name>
<dbReference type="Proteomes" id="UP000318582">
    <property type="component" value="Unassembled WGS sequence"/>
</dbReference>
<protein>
    <recommendedName>
        <fullName evidence="2">LysM domain-containing protein</fullName>
    </recommendedName>
</protein>
<organism evidence="3 4">
    <name type="scientific">Powellomyces hirtus</name>
    <dbReference type="NCBI Taxonomy" id="109895"/>
    <lineage>
        <taxon>Eukaryota</taxon>
        <taxon>Fungi</taxon>
        <taxon>Fungi incertae sedis</taxon>
        <taxon>Chytridiomycota</taxon>
        <taxon>Chytridiomycota incertae sedis</taxon>
        <taxon>Chytridiomycetes</taxon>
        <taxon>Spizellomycetales</taxon>
        <taxon>Powellomycetaceae</taxon>
        <taxon>Powellomyces</taxon>
    </lineage>
</organism>
<feature type="domain" description="LysM" evidence="2">
    <location>
        <begin position="73"/>
        <end position="113"/>
    </location>
</feature>
<sequence>MDSTTQHSPCGAIPPPYTLLPAAGTSQSSSDLPPPPSELPGYDGHGFQSASTDEQGGNEKPGDDKPKMVTHYVTVTDTLPGLSLKYDVPLDAIRRANSLFFDDIFARSMLLIPFAPKSLSPTADPGDEEKRLVKRFQIVSKCTDSDEAWSYMRQNEFHIEAALEQYWADIKWEKENAAHGTAAKVKGDEFGKGKWKVGMGMKQDRK</sequence>
<accession>A0A507DS50</accession>
<keyword evidence="4" id="KW-1185">Reference proteome</keyword>
<dbReference type="InterPro" id="IPR045030">
    <property type="entry name" value="LYSM1-4"/>
</dbReference>
<dbReference type="CDD" id="cd00118">
    <property type="entry name" value="LysM"/>
    <property type="match status" value="1"/>
</dbReference>
<dbReference type="PANTHER" id="PTHR20932:SF8">
    <property type="entry name" value="LD22649P"/>
    <property type="match status" value="1"/>
</dbReference>
<dbReference type="Pfam" id="PF01476">
    <property type="entry name" value="LysM"/>
    <property type="match status" value="1"/>
</dbReference>
<evidence type="ECO:0000313" key="3">
    <source>
        <dbReference type="EMBL" id="TPX54569.1"/>
    </source>
</evidence>
<dbReference type="AlphaFoldDB" id="A0A507DS50"/>
<dbReference type="Gene3D" id="3.10.350.10">
    <property type="entry name" value="LysM domain"/>
    <property type="match status" value="1"/>
</dbReference>
<reference evidence="3 4" key="1">
    <citation type="journal article" date="2019" name="Sci. Rep.">
        <title>Comparative genomics of chytrid fungi reveal insights into the obligate biotrophic and pathogenic lifestyle of Synchytrium endobioticum.</title>
        <authorList>
            <person name="van de Vossenberg B.T.L.H."/>
            <person name="Warris S."/>
            <person name="Nguyen H.D.T."/>
            <person name="van Gent-Pelzer M.P.E."/>
            <person name="Joly D.L."/>
            <person name="van de Geest H.C."/>
            <person name="Bonants P.J.M."/>
            <person name="Smith D.S."/>
            <person name="Levesque C.A."/>
            <person name="van der Lee T.A.J."/>
        </authorList>
    </citation>
    <scope>NUCLEOTIDE SEQUENCE [LARGE SCALE GENOMIC DNA]</scope>
    <source>
        <strain evidence="3 4">CBS 809.83</strain>
    </source>
</reference>
<dbReference type="PANTHER" id="PTHR20932">
    <property type="entry name" value="LYSM AND PUTATIVE PEPTIDOGLYCAN-BINDING DOMAIN-CONTAINING PROTEIN"/>
    <property type="match status" value="1"/>
</dbReference>
<dbReference type="EMBL" id="QEAQ01000150">
    <property type="protein sequence ID" value="TPX54569.1"/>
    <property type="molecule type" value="Genomic_DNA"/>
</dbReference>
<dbReference type="SUPFAM" id="SSF54106">
    <property type="entry name" value="LysM domain"/>
    <property type="match status" value="1"/>
</dbReference>